<organism evidence="12 13">
    <name type="scientific">Pseudolactococcus raffinolactis</name>
    <dbReference type="NCBI Taxonomy" id="1366"/>
    <lineage>
        <taxon>Bacteria</taxon>
        <taxon>Bacillati</taxon>
        <taxon>Bacillota</taxon>
        <taxon>Bacilli</taxon>
        <taxon>Lactobacillales</taxon>
        <taxon>Streptococcaceae</taxon>
        <taxon>Pseudolactococcus</taxon>
    </lineage>
</organism>
<keyword evidence="13" id="KW-1185">Reference proteome</keyword>
<dbReference type="GO" id="GO:0046872">
    <property type="term" value="F:metal ion binding"/>
    <property type="evidence" value="ECO:0007669"/>
    <property type="project" value="UniProtKB-KW"/>
</dbReference>
<dbReference type="PROSITE" id="PS00595">
    <property type="entry name" value="AA_TRANSFER_CLASS_5"/>
    <property type="match status" value="1"/>
</dbReference>
<dbReference type="GO" id="GO:0051536">
    <property type="term" value="F:iron-sulfur cluster binding"/>
    <property type="evidence" value="ECO:0007669"/>
    <property type="project" value="UniProtKB-KW"/>
</dbReference>
<dbReference type="KEGG" id="lrn:CMV25_08060"/>
<dbReference type="Gene3D" id="3.90.1150.10">
    <property type="entry name" value="Aspartate Aminotransferase, domain 1"/>
    <property type="match status" value="1"/>
</dbReference>
<evidence type="ECO:0000259" key="11">
    <source>
        <dbReference type="Pfam" id="PF00266"/>
    </source>
</evidence>
<sequence length="377" mass="40804">MIYLDNAATTPVLPAVSQVMLETLNTTFGNPSSIHSYGRSAGKIIREARKTIATILDVPARNLIFTSGGSEANNQALIGYALANRAKGNHIITTAIEHHAVLHTVLYLQDRHGFDVTLVKPNPDGSFTPDLITNALRDDTILVSTMYANNETGQILPIAEIADRLKTHQAVFHVDAVQVMGKLPIHPVALGIDFLSASAHKFHGPKGVGFLYHGDLQFDNLIHGGDQENSRRAGTESIHNIVGMAKALEVSAEQLDANYNKVSALKTQLLSELDGLNYYVNEFGKTMPHVLNLGFPSFNQDLLLMKLDLQGVAISTGSACTAGAIEPSHVLEAVYGKASVKLKESVRISLSDLTTSQEITDFVHILKTIITQNSSHN</sequence>
<dbReference type="InterPro" id="IPR000192">
    <property type="entry name" value="Aminotrans_V_dom"/>
</dbReference>
<accession>A0A290Q056</accession>
<dbReference type="Pfam" id="PF00266">
    <property type="entry name" value="Aminotran_5"/>
    <property type="match status" value="1"/>
</dbReference>
<dbReference type="PANTHER" id="PTHR11601">
    <property type="entry name" value="CYSTEINE DESULFURYLASE FAMILY MEMBER"/>
    <property type="match status" value="1"/>
</dbReference>
<feature type="domain" description="Aminotransferase class V" evidence="11">
    <location>
        <begin position="2"/>
        <end position="361"/>
    </location>
</feature>
<evidence type="ECO:0000256" key="8">
    <source>
        <dbReference type="ARBA" id="ARBA00023014"/>
    </source>
</evidence>
<comment type="similarity">
    <text evidence="2">Belongs to the class-V pyridoxal-phosphate-dependent aminotransferase family. NifS/IscS subfamily.</text>
</comment>
<keyword evidence="12" id="KW-0032">Aminotransferase</keyword>
<dbReference type="Gene3D" id="1.10.260.50">
    <property type="match status" value="1"/>
</dbReference>
<dbReference type="GO" id="GO:0008483">
    <property type="term" value="F:transaminase activity"/>
    <property type="evidence" value="ECO:0007669"/>
    <property type="project" value="UniProtKB-KW"/>
</dbReference>
<evidence type="ECO:0000313" key="12">
    <source>
        <dbReference type="EMBL" id="QIW57959.1"/>
    </source>
</evidence>
<dbReference type="EC" id="2.8.1.7" evidence="3"/>
<dbReference type="InterPro" id="IPR015421">
    <property type="entry name" value="PyrdxlP-dep_Trfase_major"/>
</dbReference>
<evidence type="ECO:0000256" key="4">
    <source>
        <dbReference type="ARBA" id="ARBA00022679"/>
    </source>
</evidence>
<dbReference type="PANTHER" id="PTHR11601:SF34">
    <property type="entry name" value="CYSTEINE DESULFURASE"/>
    <property type="match status" value="1"/>
</dbReference>
<dbReference type="Proteomes" id="UP000501558">
    <property type="component" value="Chromosome"/>
</dbReference>
<keyword evidence="4" id="KW-0808">Transferase</keyword>
<comment type="cofactor">
    <cofactor evidence="1 10">
        <name>pyridoxal 5'-phosphate</name>
        <dbReference type="ChEBI" id="CHEBI:597326"/>
    </cofactor>
</comment>
<keyword evidence="8" id="KW-0411">Iron-sulfur</keyword>
<reference evidence="12 13" key="1">
    <citation type="submission" date="2019-12" db="EMBL/GenBank/DDBJ databases">
        <title>Whole genome sequences of Lactococcus raffinolactis strains isolated from sewage.</title>
        <authorList>
            <person name="Ybazeta G."/>
            <person name="Ross M."/>
            <person name="Brabant-Kirwan D."/>
            <person name="Saleh M."/>
            <person name="Dillon J.A."/>
            <person name="Splinter K."/>
            <person name="Nokhbeh R."/>
        </authorList>
    </citation>
    <scope>NUCLEOTIDE SEQUENCE [LARGE SCALE GENOMIC DNA]</scope>
    <source>
        <strain evidence="12 13">Lr_19_14</strain>
    </source>
</reference>
<dbReference type="SUPFAM" id="SSF53383">
    <property type="entry name" value="PLP-dependent transferases"/>
    <property type="match status" value="1"/>
</dbReference>
<evidence type="ECO:0000256" key="5">
    <source>
        <dbReference type="ARBA" id="ARBA00022723"/>
    </source>
</evidence>
<dbReference type="InterPro" id="IPR015422">
    <property type="entry name" value="PyrdxlP-dep_Trfase_small"/>
</dbReference>
<dbReference type="AlphaFoldDB" id="A0A290Q056"/>
<protein>
    <recommendedName>
        <fullName evidence="3">cysteine desulfurase</fullName>
        <ecNumber evidence="3">2.8.1.7</ecNumber>
    </recommendedName>
</protein>
<evidence type="ECO:0000256" key="1">
    <source>
        <dbReference type="ARBA" id="ARBA00001933"/>
    </source>
</evidence>
<keyword evidence="5" id="KW-0479">Metal-binding</keyword>
<keyword evidence="7" id="KW-0408">Iron</keyword>
<dbReference type="InterPro" id="IPR016454">
    <property type="entry name" value="Cysteine_dSase"/>
</dbReference>
<evidence type="ECO:0000256" key="3">
    <source>
        <dbReference type="ARBA" id="ARBA00012239"/>
    </source>
</evidence>
<evidence type="ECO:0000313" key="13">
    <source>
        <dbReference type="Proteomes" id="UP000501558"/>
    </source>
</evidence>
<dbReference type="RefSeq" id="WP_096040144.1">
    <property type="nucleotide sequence ID" value="NZ_CBCPKB010000023.1"/>
</dbReference>
<evidence type="ECO:0000256" key="10">
    <source>
        <dbReference type="RuleBase" id="RU004504"/>
    </source>
</evidence>
<evidence type="ECO:0000256" key="9">
    <source>
        <dbReference type="ARBA" id="ARBA00050776"/>
    </source>
</evidence>
<name>A0A290Q056_9LACT</name>
<gene>
    <name evidence="12" type="ORF">GU334_03040</name>
</gene>
<evidence type="ECO:0000256" key="7">
    <source>
        <dbReference type="ARBA" id="ARBA00023004"/>
    </source>
</evidence>
<evidence type="ECO:0000256" key="6">
    <source>
        <dbReference type="ARBA" id="ARBA00022898"/>
    </source>
</evidence>
<dbReference type="EMBL" id="CP047628">
    <property type="protein sequence ID" value="QIW57959.1"/>
    <property type="molecule type" value="Genomic_DNA"/>
</dbReference>
<dbReference type="InterPro" id="IPR015424">
    <property type="entry name" value="PyrdxlP-dep_Trfase"/>
</dbReference>
<evidence type="ECO:0000256" key="2">
    <source>
        <dbReference type="ARBA" id="ARBA00006490"/>
    </source>
</evidence>
<dbReference type="PIRSF" id="PIRSF005572">
    <property type="entry name" value="NifS"/>
    <property type="match status" value="1"/>
</dbReference>
<dbReference type="GO" id="GO:0031071">
    <property type="term" value="F:cysteine desulfurase activity"/>
    <property type="evidence" value="ECO:0007669"/>
    <property type="project" value="UniProtKB-EC"/>
</dbReference>
<dbReference type="Gene3D" id="3.40.640.10">
    <property type="entry name" value="Type I PLP-dependent aspartate aminotransferase-like (Major domain)"/>
    <property type="match status" value="1"/>
</dbReference>
<proteinExistence type="inferred from homology"/>
<dbReference type="InterPro" id="IPR020578">
    <property type="entry name" value="Aminotrans_V_PyrdxlP_BS"/>
</dbReference>
<comment type="catalytic activity">
    <reaction evidence="9">
        <text>(sulfur carrier)-H + L-cysteine = (sulfur carrier)-SH + L-alanine</text>
        <dbReference type="Rhea" id="RHEA:43892"/>
        <dbReference type="Rhea" id="RHEA-COMP:14737"/>
        <dbReference type="Rhea" id="RHEA-COMP:14739"/>
        <dbReference type="ChEBI" id="CHEBI:29917"/>
        <dbReference type="ChEBI" id="CHEBI:35235"/>
        <dbReference type="ChEBI" id="CHEBI:57972"/>
        <dbReference type="ChEBI" id="CHEBI:64428"/>
        <dbReference type="EC" id="2.8.1.7"/>
    </reaction>
</comment>
<keyword evidence="6" id="KW-0663">Pyridoxal phosphate</keyword>